<sequence>MSLSRRPIVSGAAWGLLSSSSRFSSSSSSIYLLFLLLTHLKGEEEKVEDHCLSSFPQRLADKPAVWLNRRRMKRKKKTWFKTLVANLQVNSVIPTTTSTAEAHLTFF</sequence>
<evidence type="ECO:0000313" key="2">
    <source>
        <dbReference type="WBParaSite" id="jg15133"/>
    </source>
</evidence>
<accession>A0A915D3D1</accession>
<protein>
    <submittedName>
        <fullName evidence="2">Secreted protein</fullName>
    </submittedName>
</protein>
<name>A0A915D3D1_9BILA</name>
<evidence type="ECO:0000313" key="1">
    <source>
        <dbReference type="Proteomes" id="UP000887574"/>
    </source>
</evidence>
<dbReference type="Proteomes" id="UP000887574">
    <property type="component" value="Unplaced"/>
</dbReference>
<organism evidence="1 2">
    <name type="scientific">Ditylenchus dipsaci</name>
    <dbReference type="NCBI Taxonomy" id="166011"/>
    <lineage>
        <taxon>Eukaryota</taxon>
        <taxon>Metazoa</taxon>
        <taxon>Ecdysozoa</taxon>
        <taxon>Nematoda</taxon>
        <taxon>Chromadorea</taxon>
        <taxon>Rhabditida</taxon>
        <taxon>Tylenchina</taxon>
        <taxon>Tylenchomorpha</taxon>
        <taxon>Sphaerularioidea</taxon>
        <taxon>Anguinidae</taxon>
        <taxon>Anguininae</taxon>
        <taxon>Ditylenchus</taxon>
    </lineage>
</organism>
<keyword evidence="1" id="KW-1185">Reference proteome</keyword>
<dbReference type="WBParaSite" id="jg15133">
    <property type="protein sequence ID" value="jg15133"/>
    <property type="gene ID" value="jg15133"/>
</dbReference>
<dbReference type="AlphaFoldDB" id="A0A915D3D1"/>
<proteinExistence type="predicted"/>
<reference evidence="2" key="1">
    <citation type="submission" date="2022-11" db="UniProtKB">
        <authorList>
            <consortium name="WormBaseParasite"/>
        </authorList>
    </citation>
    <scope>IDENTIFICATION</scope>
</reference>